<evidence type="ECO:0000313" key="5">
    <source>
        <dbReference type="EMBL" id="MDY7225923.1"/>
    </source>
</evidence>
<protein>
    <submittedName>
        <fullName evidence="5">Helix-turn-helix transcriptional regulator</fullName>
    </submittedName>
</protein>
<dbReference type="Proteomes" id="UP001291309">
    <property type="component" value="Unassembled WGS sequence"/>
</dbReference>
<dbReference type="Pfam" id="PF12833">
    <property type="entry name" value="HTH_18"/>
    <property type="match status" value="1"/>
</dbReference>
<dbReference type="InterPro" id="IPR009057">
    <property type="entry name" value="Homeodomain-like_sf"/>
</dbReference>
<keyword evidence="3" id="KW-0804">Transcription</keyword>
<keyword evidence="2" id="KW-0238">DNA-binding</keyword>
<dbReference type="EMBL" id="JAXIVS010000002">
    <property type="protein sequence ID" value="MDY7225923.1"/>
    <property type="molecule type" value="Genomic_DNA"/>
</dbReference>
<gene>
    <name evidence="5" type="ORF">SYV04_05995</name>
</gene>
<dbReference type="PANTHER" id="PTHR47894">
    <property type="entry name" value="HTH-TYPE TRANSCRIPTIONAL REGULATOR GADX"/>
    <property type="match status" value="1"/>
</dbReference>
<sequence>MLWGRPGETQARRLTQVLDVERTPHAPHASLVDARRLEYPDPNAFSFFVNYMQQREQDFATSVKRQALLRPEGLVGAAVGGFYSLLRRSYPTDVFTDTGEALGWLGVGEVRAAELVAELNQLMAQATGQSPLLQELHRVLRTRLLDAGLSDVSREMGMSERTLQRRLKEANTSFQSELNSVQVRTAQQLLLETDMKLTAVAVEVGCASLQHFSSLFRKLVGDSPSTWREQHRKGSPPAE</sequence>
<dbReference type="SMART" id="SM00342">
    <property type="entry name" value="HTH_ARAC"/>
    <property type="match status" value="1"/>
</dbReference>
<evidence type="ECO:0000259" key="4">
    <source>
        <dbReference type="PROSITE" id="PS01124"/>
    </source>
</evidence>
<proteinExistence type="predicted"/>
<accession>A0ABU5GXK9</accession>
<dbReference type="InterPro" id="IPR018060">
    <property type="entry name" value="HTH_AraC"/>
</dbReference>
<dbReference type="Gene3D" id="1.10.10.60">
    <property type="entry name" value="Homeodomain-like"/>
    <property type="match status" value="1"/>
</dbReference>
<keyword evidence="6" id="KW-1185">Reference proteome</keyword>
<dbReference type="SUPFAM" id="SSF46689">
    <property type="entry name" value="Homeodomain-like"/>
    <property type="match status" value="1"/>
</dbReference>
<name>A0ABU5GXK9_9BACT</name>
<keyword evidence="1" id="KW-0805">Transcription regulation</keyword>
<evidence type="ECO:0000256" key="2">
    <source>
        <dbReference type="ARBA" id="ARBA00023125"/>
    </source>
</evidence>
<dbReference type="PROSITE" id="PS01124">
    <property type="entry name" value="HTH_ARAC_FAMILY_2"/>
    <property type="match status" value="1"/>
</dbReference>
<comment type="caution">
    <text evidence="5">The sequence shown here is derived from an EMBL/GenBank/DDBJ whole genome shotgun (WGS) entry which is preliminary data.</text>
</comment>
<dbReference type="PANTHER" id="PTHR47894:SF1">
    <property type="entry name" value="HTH-TYPE TRANSCRIPTIONAL REGULATOR VQSM"/>
    <property type="match status" value="1"/>
</dbReference>
<reference evidence="5 6" key="1">
    <citation type="submission" date="2023-12" db="EMBL/GenBank/DDBJ databases">
        <title>the genome sequence of Hyalangium sp. s54d21.</title>
        <authorList>
            <person name="Zhang X."/>
        </authorList>
    </citation>
    <scope>NUCLEOTIDE SEQUENCE [LARGE SCALE GENOMIC DNA]</scope>
    <source>
        <strain evidence="6">s54d21</strain>
    </source>
</reference>
<organism evidence="5 6">
    <name type="scientific">Hyalangium rubrum</name>
    <dbReference type="NCBI Taxonomy" id="3103134"/>
    <lineage>
        <taxon>Bacteria</taxon>
        <taxon>Pseudomonadati</taxon>
        <taxon>Myxococcota</taxon>
        <taxon>Myxococcia</taxon>
        <taxon>Myxococcales</taxon>
        <taxon>Cystobacterineae</taxon>
        <taxon>Archangiaceae</taxon>
        <taxon>Hyalangium</taxon>
    </lineage>
</organism>
<evidence type="ECO:0000313" key="6">
    <source>
        <dbReference type="Proteomes" id="UP001291309"/>
    </source>
</evidence>
<evidence type="ECO:0000256" key="1">
    <source>
        <dbReference type="ARBA" id="ARBA00023015"/>
    </source>
</evidence>
<evidence type="ECO:0000256" key="3">
    <source>
        <dbReference type="ARBA" id="ARBA00023163"/>
    </source>
</evidence>
<feature type="domain" description="HTH araC/xylS-type" evidence="4">
    <location>
        <begin position="130"/>
        <end position="230"/>
    </location>
</feature>
<dbReference type="RefSeq" id="WP_321545228.1">
    <property type="nucleotide sequence ID" value="NZ_JAXIVS010000002.1"/>
</dbReference>